<dbReference type="SUPFAM" id="SSF89550">
    <property type="entry name" value="PHP domain-like"/>
    <property type="match status" value="1"/>
</dbReference>
<feature type="domain" description="Polymerase/histidinol phosphatase N-terminal" evidence="2">
    <location>
        <begin position="2"/>
        <end position="66"/>
    </location>
</feature>
<protein>
    <submittedName>
        <fullName evidence="3">Phosphatase</fullName>
    </submittedName>
</protein>
<feature type="region of interest" description="Disordered" evidence="1">
    <location>
        <begin position="233"/>
        <end position="271"/>
    </location>
</feature>
<proteinExistence type="predicted"/>
<sequence>MLDLHSHTTFSDGTLTPAELVTAAIAAGVKALAITDHDTLAGWDEAIDAAGDALEIVPGVELSTVENGRSLHILGFYPQRVALEPPLGERIAGRHRRAQQMIEKLAELGFPVELPAMRGNMAPGRPHIATALVKAGHVGSKREAFDRLLGDHGPAYVQYEKFSAAEGIQLLRDCGAVPVWAHPHLFKGSTVDALLPQLVAAGLMGVEVYHPHHSPSDVRRLEEYCDRHHLVMTGGSDYHGPPEAKSETKSGAKSGAKPGARSGGREKQSAGLNQLHISLDLLAPLKQAAATLGRDLPHHG</sequence>
<accession>A0A2W4VSR6</accession>
<evidence type="ECO:0000259" key="2">
    <source>
        <dbReference type="SMART" id="SM00481"/>
    </source>
</evidence>
<dbReference type="InterPro" id="IPR052018">
    <property type="entry name" value="PHP_domain"/>
</dbReference>
<feature type="compositionally biased region" description="Basic and acidic residues" evidence="1">
    <location>
        <begin position="240"/>
        <end position="250"/>
    </location>
</feature>
<reference evidence="3 4" key="2">
    <citation type="submission" date="2018-06" db="EMBL/GenBank/DDBJ databases">
        <title>Metagenomic assembly of (sub)arctic Cyanobacteria and their associated microbiome from non-axenic cultures.</title>
        <authorList>
            <person name="Baurain D."/>
        </authorList>
    </citation>
    <scope>NUCLEOTIDE SEQUENCE [LARGE SCALE GENOMIC DNA]</scope>
    <source>
        <strain evidence="3">ULC041bin1</strain>
    </source>
</reference>
<dbReference type="GO" id="GO:0035312">
    <property type="term" value="F:5'-3' DNA exonuclease activity"/>
    <property type="evidence" value="ECO:0007669"/>
    <property type="project" value="TreeGrafter"/>
</dbReference>
<dbReference type="Pfam" id="PF02811">
    <property type="entry name" value="PHP"/>
    <property type="match status" value="1"/>
</dbReference>
<evidence type="ECO:0000256" key="1">
    <source>
        <dbReference type="SAM" id="MobiDB-lite"/>
    </source>
</evidence>
<dbReference type="InterPro" id="IPR016195">
    <property type="entry name" value="Pol/histidinol_Pase-like"/>
</dbReference>
<dbReference type="GO" id="GO:0004534">
    <property type="term" value="F:5'-3' RNA exonuclease activity"/>
    <property type="evidence" value="ECO:0007669"/>
    <property type="project" value="TreeGrafter"/>
</dbReference>
<dbReference type="Gene3D" id="3.20.20.140">
    <property type="entry name" value="Metal-dependent hydrolases"/>
    <property type="match status" value="1"/>
</dbReference>
<dbReference type="PANTHER" id="PTHR42924">
    <property type="entry name" value="EXONUCLEASE"/>
    <property type="match status" value="1"/>
</dbReference>
<dbReference type="Proteomes" id="UP000249081">
    <property type="component" value="Unassembled WGS sequence"/>
</dbReference>
<evidence type="ECO:0000313" key="3">
    <source>
        <dbReference type="EMBL" id="PZO35904.1"/>
    </source>
</evidence>
<organism evidence="3 4">
    <name type="scientific">Shackletoniella antarctica</name>
    <dbReference type="NCBI Taxonomy" id="268115"/>
    <lineage>
        <taxon>Bacteria</taxon>
        <taxon>Bacillati</taxon>
        <taxon>Cyanobacteriota</taxon>
        <taxon>Cyanophyceae</taxon>
        <taxon>Oculatellales</taxon>
        <taxon>Oculatellaceae</taxon>
        <taxon>Shackletoniella</taxon>
    </lineage>
</organism>
<dbReference type="PANTHER" id="PTHR42924:SF3">
    <property type="entry name" value="POLYMERASE_HISTIDINOL PHOSPHATASE N-TERMINAL DOMAIN-CONTAINING PROTEIN"/>
    <property type="match status" value="1"/>
</dbReference>
<dbReference type="InterPro" id="IPR004013">
    <property type="entry name" value="PHP_dom"/>
</dbReference>
<name>A0A2W4VSR6_9CYAN</name>
<reference evidence="4" key="1">
    <citation type="submission" date="2018-04" db="EMBL/GenBank/DDBJ databases">
        <authorList>
            <person name="Cornet L."/>
        </authorList>
    </citation>
    <scope>NUCLEOTIDE SEQUENCE [LARGE SCALE GENOMIC DNA]</scope>
</reference>
<dbReference type="Gene3D" id="1.10.150.650">
    <property type="match status" value="1"/>
</dbReference>
<dbReference type="EMBL" id="QBMN01000156">
    <property type="protein sequence ID" value="PZO35904.1"/>
    <property type="molecule type" value="Genomic_DNA"/>
</dbReference>
<comment type="caution">
    <text evidence="3">The sequence shown here is derived from an EMBL/GenBank/DDBJ whole genome shotgun (WGS) entry which is preliminary data.</text>
</comment>
<dbReference type="InterPro" id="IPR003141">
    <property type="entry name" value="Pol/His_phosphatase_N"/>
</dbReference>
<dbReference type="AlphaFoldDB" id="A0A2W4VSR6"/>
<evidence type="ECO:0000313" key="4">
    <source>
        <dbReference type="Proteomes" id="UP000249081"/>
    </source>
</evidence>
<dbReference type="CDD" id="cd07438">
    <property type="entry name" value="PHP_HisPPase_AMP"/>
    <property type="match status" value="1"/>
</dbReference>
<dbReference type="SMART" id="SM00481">
    <property type="entry name" value="POLIIIAc"/>
    <property type="match status" value="1"/>
</dbReference>
<gene>
    <name evidence="3" type="ORF">DCF17_18065</name>
</gene>